<reference evidence="3" key="1">
    <citation type="journal article" date="2019" name="Int. J. Syst. Evol. Microbiol.">
        <title>The Global Catalogue of Microorganisms (GCM) 10K type strain sequencing project: providing services to taxonomists for standard genome sequencing and annotation.</title>
        <authorList>
            <consortium name="The Broad Institute Genomics Platform"/>
            <consortium name="The Broad Institute Genome Sequencing Center for Infectious Disease"/>
            <person name="Wu L."/>
            <person name="Ma J."/>
        </authorList>
    </citation>
    <scope>NUCLEOTIDE SEQUENCE [LARGE SCALE GENOMIC DNA]</scope>
    <source>
        <strain evidence="3">JCM 17925</strain>
    </source>
</reference>
<dbReference type="EMBL" id="BAABHB010000001">
    <property type="protein sequence ID" value="GAA4395879.1"/>
    <property type="molecule type" value="Genomic_DNA"/>
</dbReference>
<dbReference type="SUPFAM" id="SSF48371">
    <property type="entry name" value="ARM repeat"/>
    <property type="match status" value="2"/>
</dbReference>
<dbReference type="Pfam" id="PF06439">
    <property type="entry name" value="3keto-disac_hyd"/>
    <property type="match status" value="2"/>
</dbReference>
<keyword evidence="3" id="KW-1185">Reference proteome</keyword>
<dbReference type="InterPro" id="IPR016024">
    <property type="entry name" value="ARM-type_fold"/>
</dbReference>
<dbReference type="Gene3D" id="1.25.10.10">
    <property type="entry name" value="Leucine-rich Repeat Variant"/>
    <property type="match status" value="2"/>
</dbReference>
<proteinExistence type="predicted"/>
<dbReference type="SMART" id="SM00567">
    <property type="entry name" value="EZ_HEAT"/>
    <property type="match status" value="4"/>
</dbReference>
<dbReference type="Pfam" id="PF13646">
    <property type="entry name" value="HEAT_2"/>
    <property type="match status" value="1"/>
</dbReference>
<comment type="caution">
    <text evidence="2">The sequence shown here is derived from an EMBL/GenBank/DDBJ whole genome shotgun (WGS) entry which is preliminary data.</text>
</comment>
<sequence length="1087" mass="115264">MPAGNATELQASAAAVADLGEEGIMALVKKLDDTGAISPVQFALSAFSYAAASSGKENLRALASRAYAVALPRLSNPESKLFIITQLERVGKNDAVAALVPFLTDARLADPAARALATIGTPAAGNALLTALNGAPEQTRLFIMGALGKARFRPAATAIGALANTSDARLAKVALQALAQIGDPASYAVLAKAAEKAGYQAEASQATEAYLSYLHQLLTDGRRKEVNKAVKTVQKITQSGSAVATRIAALKLLTDLKGAQSLPTLTAAMKDADPAFRAAALQFGQPYLNEATVAQWLKTFGRSEAPAQADMLRMFGTMSVKAALPVALQAVQSEQPAVKIAAIAAAAKLGQAEALSALLPVLKTSDAGAIAAVKSALLSMKGAGVLPAVGQALADASPAGKVAILEILGARADVARFVEVLQLAKSADEPVNQAARLTLKQTATGSHIDPLLTALLASTGEKDSRALQEALVAAIQTNADASAQQATARTLLNRVPGDKKTLLYPVLAGIGGRDNLSEVARAYGTAGPAVINALSGWKGGLAAHTVQQLLPEAAKVGNAAEGVNALLRQLSLGSYTADEKLLMLRAAMAYATTPEQKKTLLKQVQACKTFPALMYAARYLDQPDLQADAAAAVAQITLGTPSIQGDGVREILQKAMPLLSGPEAGKQSDALRKLLAGMPAGKGFLPLFNGKDLTGWKGLVGDPIKRAKMDRKTLAAAQAKADAAMRTGWQVNDGLLVFTGHGDNLCTDKKYGDFEMYVDWQITPKGDAGIYLRGTPQVQIWDTSRTDVGAQVGSGGLYNNQIHASKPLLVADNPVGTWNTFRIRMVGDQVTVYLNGKLVVNNVPLENYWDKSLPIFPEEQIELQAHGTYVAYRDIYIREIPRPQPFTLSDDEKKEGFKMLFDGTSLHEWTGNKTDYVIEDGALSVNPKNGGSGNLYTRDQYSDFIYRFEFKLTPGANNGIGIRAPMQGDAAYNGMEIQVLDNDAEIYKKLQVYQYHGSVYGVIPAKRGYLKPVGEWNVEEIRAVGNRITVTLNGTVILDGDIAEASKNGTLDHREHPGLLNKSGHIGFLGHGDVLYFRNIRVKDLSK</sequence>
<evidence type="ECO:0000259" key="1">
    <source>
        <dbReference type="Pfam" id="PF06439"/>
    </source>
</evidence>
<name>A0ABP8JTQ1_9BACT</name>
<dbReference type="Gene3D" id="2.60.120.560">
    <property type="entry name" value="Exo-inulinase, domain 1"/>
    <property type="match status" value="2"/>
</dbReference>
<feature type="domain" description="3-keto-alpha-glucoside-1,2-lyase/3-keto-2-hydroxy-glucal hydratase" evidence="1">
    <location>
        <begin position="684"/>
        <end position="878"/>
    </location>
</feature>
<protein>
    <recommendedName>
        <fullName evidence="1">3-keto-alpha-glucoside-1,2-lyase/3-keto-2-hydroxy-glucal hydratase domain-containing protein</fullName>
    </recommendedName>
</protein>
<dbReference type="InterPro" id="IPR011989">
    <property type="entry name" value="ARM-like"/>
</dbReference>
<dbReference type="InterPro" id="IPR004155">
    <property type="entry name" value="PBS_lyase_HEAT"/>
</dbReference>
<organism evidence="2 3">
    <name type="scientific">Nibrella viscosa</name>
    <dbReference type="NCBI Taxonomy" id="1084524"/>
    <lineage>
        <taxon>Bacteria</taxon>
        <taxon>Pseudomonadati</taxon>
        <taxon>Bacteroidota</taxon>
        <taxon>Cytophagia</taxon>
        <taxon>Cytophagales</taxon>
        <taxon>Spirosomataceae</taxon>
        <taxon>Nibrella</taxon>
    </lineage>
</organism>
<dbReference type="InterPro" id="IPR010496">
    <property type="entry name" value="AL/BT2_dom"/>
</dbReference>
<evidence type="ECO:0000313" key="2">
    <source>
        <dbReference type="EMBL" id="GAA4395879.1"/>
    </source>
</evidence>
<evidence type="ECO:0000313" key="3">
    <source>
        <dbReference type="Proteomes" id="UP001500936"/>
    </source>
</evidence>
<gene>
    <name evidence="2" type="ORF">GCM10023187_03340</name>
</gene>
<dbReference type="Proteomes" id="UP001500936">
    <property type="component" value="Unassembled WGS sequence"/>
</dbReference>
<feature type="domain" description="3-keto-alpha-glucoside-1,2-lyase/3-keto-2-hydroxy-glucal hydratase" evidence="1">
    <location>
        <begin position="896"/>
        <end position="1083"/>
    </location>
</feature>
<accession>A0ABP8JTQ1</accession>